<evidence type="ECO:0000256" key="4">
    <source>
        <dbReference type="ARBA" id="ARBA00022643"/>
    </source>
</evidence>
<keyword evidence="3 6" id="KW-0285">Flavoprotein</keyword>
<comment type="subcellular location">
    <subcellularLocation>
        <location evidence="6">Cell membrane</location>
        <topology evidence="6">Single-pass membrane protein</topology>
    </subcellularLocation>
</comment>
<dbReference type="GO" id="GO:0009055">
    <property type="term" value="F:electron transfer activity"/>
    <property type="evidence" value="ECO:0007669"/>
    <property type="project" value="InterPro"/>
</dbReference>
<evidence type="ECO:0000256" key="1">
    <source>
        <dbReference type="ARBA" id="ARBA00022448"/>
    </source>
</evidence>
<keyword evidence="6" id="KW-1278">Translocase</keyword>
<dbReference type="HAMAP" id="MF_00479">
    <property type="entry name" value="RsxG_RnfG"/>
    <property type="match status" value="1"/>
</dbReference>
<name>A0A2G6MPX4_9BACT</name>
<dbReference type="NCBIfam" id="TIGR01947">
    <property type="entry name" value="rnfG"/>
    <property type="match status" value="1"/>
</dbReference>
<keyword evidence="6" id="KW-1133">Transmembrane helix</keyword>
<evidence type="ECO:0000313" key="8">
    <source>
        <dbReference type="EMBL" id="PIE62134.1"/>
    </source>
</evidence>
<comment type="function">
    <text evidence="6">Part of a membrane-bound complex that couples electron transfer with translocation of ions across the membrane.</text>
</comment>
<keyword evidence="1 6" id="KW-0813">Transport</keyword>
<evidence type="ECO:0000259" key="7">
    <source>
        <dbReference type="SMART" id="SM00900"/>
    </source>
</evidence>
<comment type="caution">
    <text evidence="8">The sequence shown here is derived from an EMBL/GenBank/DDBJ whole genome shotgun (WGS) entry which is preliminary data.</text>
</comment>
<dbReference type="InterPro" id="IPR007329">
    <property type="entry name" value="FMN-bd"/>
</dbReference>
<dbReference type="PANTHER" id="PTHR36118:SF1">
    <property type="entry name" value="ION-TRANSLOCATING OXIDOREDUCTASE COMPLEX SUBUNIT G"/>
    <property type="match status" value="1"/>
</dbReference>
<dbReference type="GO" id="GO:0005886">
    <property type="term" value="C:plasma membrane"/>
    <property type="evidence" value="ECO:0007669"/>
    <property type="project" value="UniProtKB-SubCell"/>
</dbReference>
<protein>
    <recommendedName>
        <fullName evidence="6">Ion-translocating oxidoreductase complex subunit G</fullName>
        <ecNumber evidence="6">7.-.-.-</ecNumber>
    </recommendedName>
    <alternativeName>
        <fullName evidence="6">Rnf electron transport complex subunit G</fullName>
    </alternativeName>
</protein>
<comment type="similarity">
    <text evidence="6">Belongs to the RnfG family.</text>
</comment>
<comment type="subunit">
    <text evidence="6">The complex is composed of six subunits: RnfA, RnfB, RnfC, RnfD, RnfE and RnfG.</text>
</comment>
<dbReference type="InterPro" id="IPR010209">
    <property type="entry name" value="Ion_transpt_RnfG/RsxG"/>
</dbReference>
<organism evidence="8 9">
    <name type="scientific">Desulfobacter postgatei</name>
    <dbReference type="NCBI Taxonomy" id="2293"/>
    <lineage>
        <taxon>Bacteria</taxon>
        <taxon>Pseudomonadati</taxon>
        <taxon>Thermodesulfobacteriota</taxon>
        <taxon>Desulfobacteria</taxon>
        <taxon>Desulfobacterales</taxon>
        <taxon>Desulfobacteraceae</taxon>
        <taxon>Desulfobacter</taxon>
    </lineage>
</organism>
<accession>A0A2G6MPX4</accession>
<feature type="modified residue" description="FMN phosphoryl threonine" evidence="6">
    <location>
        <position position="164"/>
    </location>
</feature>
<keyword evidence="5 6" id="KW-0249">Electron transport</keyword>
<proteinExistence type="inferred from homology"/>
<dbReference type="AlphaFoldDB" id="A0A2G6MPX4"/>
<dbReference type="Pfam" id="PF04205">
    <property type="entry name" value="FMN_bind"/>
    <property type="match status" value="1"/>
</dbReference>
<dbReference type="SMART" id="SM00900">
    <property type="entry name" value="FMN_bind"/>
    <property type="match status" value="1"/>
</dbReference>
<evidence type="ECO:0000256" key="5">
    <source>
        <dbReference type="ARBA" id="ARBA00022982"/>
    </source>
</evidence>
<keyword evidence="2 6" id="KW-0597">Phosphoprotein</keyword>
<dbReference type="PANTHER" id="PTHR36118">
    <property type="entry name" value="ION-TRANSLOCATING OXIDOREDUCTASE COMPLEX SUBUNIT G"/>
    <property type="match status" value="1"/>
</dbReference>
<evidence type="ECO:0000256" key="6">
    <source>
        <dbReference type="HAMAP-Rule" id="MF_00479"/>
    </source>
</evidence>
<dbReference type="PIRSF" id="PIRSF006091">
    <property type="entry name" value="E_trnsport_RnfG"/>
    <property type="match status" value="1"/>
</dbReference>
<dbReference type="GO" id="GO:0022900">
    <property type="term" value="P:electron transport chain"/>
    <property type="evidence" value="ECO:0007669"/>
    <property type="project" value="UniProtKB-UniRule"/>
</dbReference>
<keyword evidence="4 6" id="KW-0288">FMN</keyword>
<keyword evidence="6" id="KW-1003">Cell membrane</keyword>
<feature type="domain" description="FMN-binding" evidence="7">
    <location>
        <begin position="93"/>
        <end position="181"/>
    </location>
</feature>
<reference evidence="8 9" key="1">
    <citation type="submission" date="2017-10" db="EMBL/GenBank/DDBJ databases">
        <title>Novel microbial diversity and functional potential in the marine mammal oral microbiome.</title>
        <authorList>
            <person name="Dudek N.K."/>
            <person name="Sun C.L."/>
            <person name="Burstein D."/>
            <person name="Kantor R.S."/>
            <person name="Aliaga Goltsman D.S."/>
            <person name="Bik E.M."/>
            <person name="Thomas B.C."/>
            <person name="Banfield J.F."/>
            <person name="Relman D.A."/>
        </authorList>
    </citation>
    <scope>NUCLEOTIDE SEQUENCE [LARGE SCALE GENOMIC DNA]</scope>
    <source>
        <strain evidence="8">DOLJORAL78_47_202</strain>
    </source>
</reference>
<dbReference type="EC" id="7.-.-.-" evidence="6"/>
<sequence>MREMISMVVVLTALTVVSGGLLAAVKVKTEPLIEEQVLKFQKAPAIKAIFADATNDPIQERFNVQGQGIELQVFPGTLPDGVKAVAFEAKGTGFGGPIGLMMGINIDTDEVIAVRVTTHSETPGIGSRAKEDLSFVGQFAGLSMASNFGTKGQGGDIDAMSGATVTSVGVSQAAIAAQDLYKKLKPEIVKQMNE</sequence>
<comment type="cofactor">
    <cofactor evidence="6">
        <name>FMN</name>
        <dbReference type="ChEBI" id="CHEBI:58210"/>
    </cofactor>
</comment>
<keyword evidence="6" id="KW-0812">Transmembrane</keyword>
<dbReference type="Proteomes" id="UP000231203">
    <property type="component" value="Unassembled WGS sequence"/>
</dbReference>
<dbReference type="EMBL" id="PDTI01000062">
    <property type="protein sequence ID" value="PIE62134.1"/>
    <property type="molecule type" value="Genomic_DNA"/>
</dbReference>
<evidence type="ECO:0000313" key="9">
    <source>
        <dbReference type="Proteomes" id="UP000231203"/>
    </source>
</evidence>
<gene>
    <name evidence="6" type="primary">rnfG</name>
    <name evidence="8" type="ORF">CSA25_06575</name>
</gene>
<evidence type="ECO:0000256" key="3">
    <source>
        <dbReference type="ARBA" id="ARBA00022630"/>
    </source>
</evidence>
<dbReference type="NCBIfam" id="NF045876">
    <property type="entry name" value="RnfG_DVU2794"/>
    <property type="match status" value="1"/>
</dbReference>
<keyword evidence="6" id="KW-0472">Membrane</keyword>
<evidence type="ECO:0000256" key="2">
    <source>
        <dbReference type="ARBA" id="ARBA00022553"/>
    </source>
</evidence>
<dbReference type="GO" id="GO:0010181">
    <property type="term" value="F:FMN binding"/>
    <property type="evidence" value="ECO:0007669"/>
    <property type="project" value="InterPro"/>
</dbReference>